<dbReference type="PROSITE" id="PS01180">
    <property type="entry name" value="CUB"/>
    <property type="match status" value="1"/>
</dbReference>
<dbReference type="WBParaSite" id="TTAC_0000955601-mRNA-1">
    <property type="protein sequence ID" value="TTAC_0000955601-mRNA-1"/>
    <property type="gene ID" value="TTAC_0000955601"/>
</dbReference>
<keyword evidence="1" id="KW-1015">Disulfide bond</keyword>
<reference evidence="4" key="1">
    <citation type="submission" date="2017-02" db="UniProtKB">
        <authorList>
            <consortium name="WormBaseParasite"/>
        </authorList>
    </citation>
    <scope>IDENTIFICATION</scope>
</reference>
<organism evidence="4">
    <name type="scientific">Hydatigena taeniaeformis</name>
    <name type="common">Feline tapeworm</name>
    <name type="synonym">Taenia taeniaeformis</name>
    <dbReference type="NCBI Taxonomy" id="6205"/>
    <lineage>
        <taxon>Eukaryota</taxon>
        <taxon>Metazoa</taxon>
        <taxon>Spiralia</taxon>
        <taxon>Lophotrochozoa</taxon>
        <taxon>Platyhelminthes</taxon>
        <taxon>Cestoda</taxon>
        <taxon>Eucestoda</taxon>
        <taxon>Cyclophyllidea</taxon>
        <taxon>Taeniidae</taxon>
        <taxon>Hydatigera</taxon>
    </lineage>
</organism>
<dbReference type="Pfam" id="PF00431">
    <property type="entry name" value="CUB"/>
    <property type="match status" value="1"/>
</dbReference>
<dbReference type="Gene3D" id="2.60.120.290">
    <property type="entry name" value="Spermadhesin, CUB domain"/>
    <property type="match status" value="1"/>
</dbReference>
<evidence type="ECO:0000256" key="2">
    <source>
        <dbReference type="PROSITE-ProRule" id="PRU00059"/>
    </source>
</evidence>
<dbReference type="SUPFAM" id="SSF49854">
    <property type="entry name" value="Spermadhesin, CUB domain"/>
    <property type="match status" value="1"/>
</dbReference>
<accession>A0A0R3X7N1</accession>
<comment type="caution">
    <text evidence="2">Lacks conserved residue(s) required for the propagation of feature annotation.</text>
</comment>
<evidence type="ECO:0000259" key="3">
    <source>
        <dbReference type="PROSITE" id="PS01180"/>
    </source>
</evidence>
<proteinExistence type="predicted"/>
<evidence type="ECO:0000256" key="1">
    <source>
        <dbReference type="ARBA" id="ARBA00023157"/>
    </source>
</evidence>
<evidence type="ECO:0000313" key="4">
    <source>
        <dbReference type="WBParaSite" id="TTAC_0000955601-mRNA-1"/>
    </source>
</evidence>
<dbReference type="STRING" id="6205.A0A0R3X7N1"/>
<name>A0A0R3X7N1_HYDTA</name>
<dbReference type="AlphaFoldDB" id="A0A0R3X7N1"/>
<dbReference type="InterPro" id="IPR035914">
    <property type="entry name" value="Sperma_CUB_dom_sf"/>
</dbReference>
<protein>
    <submittedName>
        <fullName evidence="4">CUB domain-containing protein</fullName>
    </submittedName>
</protein>
<sequence length="146" mass="17136">LDFLEVRDGAFGFSPLIGRFCSRLPPPENEEIRSTSRYLWLRFRSDNTLPHDGFRAIFHFQKIGKFSLSLKVSQIPIFWHLPGRHNVIHLSEDEQWTMRSEFLTKQLNHVSTEERQLPLEAVFDIRSPPETHVSYSSASKIRSKRL</sequence>
<dbReference type="CDD" id="cd00041">
    <property type="entry name" value="CUB"/>
    <property type="match status" value="1"/>
</dbReference>
<feature type="domain" description="CUB" evidence="3">
    <location>
        <begin position="1"/>
        <end position="61"/>
    </location>
</feature>
<dbReference type="InterPro" id="IPR000859">
    <property type="entry name" value="CUB_dom"/>
</dbReference>